<organism evidence="1 2">
    <name type="scientific">Ralstonia pickettii</name>
    <name type="common">Burkholderia pickettii</name>
    <dbReference type="NCBI Taxonomy" id="329"/>
    <lineage>
        <taxon>Bacteria</taxon>
        <taxon>Pseudomonadati</taxon>
        <taxon>Pseudomonadota</taxon>
        <taxon>Betaproteobacteria</taxon>
        <taxon>Burkholderiales</taxon>
        <taxon>Burkholderiaceae</taxon>
        <taxon>Ralstonia</taxon>
    </lineage>
</organism>
<gene>
    <name evidence="1" type="ORF">C0Q88_07785</name>
</gene>
<comment type="caution">
    <text evidence="1">The sequence shown here is derived from an EMBL/GenBank/DDBJ whole genome shotgun (WGS) entry which is preliminary data.</text>
</comment>
<dbReference type="InterPro" id="IPR012334">
    <property type="entry name" value="Pectin_lyas_fold"/>
</dbReference>
<reference evidence="1 2" key="1">
    <citation type="submission" date="2017-12" db="EMBL/GenBank/DDBJ databases">
        <title>Draft genome sequence of Ralstonia pickettii 52.</title>
        <authorList>
            <person name="Zheng B."/>
        </authorList>
    </citation>
    <scope>NUCLEOTIDE SEQUENCE [LARGE SCALE GENOMIC DNA]</scope>
    <source>
        <strain evidence="1 2">52</strain>
    </source>
</reference>
<evidence type="ECO:0000313" key="1">
    <source>
        <dbReference type="EMBL" id="PLC44571.1"/>
    </source>
</evidence>
<sequence>MTASLTLRQTKGIDLTFAELDNNFLFLRDTKLSVFNVEANGAHHMDETGYGSTDAAPAIQDTIDAASQSVLSGKNWAGLGRYGAIVYVGAARWQLRSQLVVKPGVILMCDGVFWNNMNDTYSPAIVFQARSHCRRLLLNANGRGGAEFGENNVASDMRIGEVRVWNTGILTDGVLGPQTGARFKGSRFEVDTLTLDGGATALDLRTASNVLIRDVLLKEPLVGFRIAGAQSIDIDNIRLDSVNTLGGAIDSSNTVRIGRIVATSDDTRVSAPCASGYLLKIGEDSVDSAVEGLDIGLLQATNTGGTAIKVANVKHSHVKLAVTKSKLPTGNSHPIVNAIEYGANIDTLHLDGMIDKDITPYVGNKQGTLMFANGKTVVGAGTGLDPFSYNVPSVAAGGTNVLDLVPQLETFGKRTLIFQFVGATINTSDAYRLELVETDSAGAETVVYATTTITGAHRDTRPFALEKQADGNGIKLKFYNMSTNAISTATVKLVVTGV</sequence>
<dbReference type="AlphaFoldDB" id="A0A2N4TY01"/>
<dbReference type="Proteomes" id="UP000234456">
    <property type="component" value="Unassembled WGS sequence"/>
</dbReference>
<dbReference type="SUPFAM" id="SSF51126">
    <property type="entry name" value="Pectin lyase-like"/>
    <property type="match status" value="1"/>
</dbReference>
<accession>A0A2N4TY01</accession>
<dbReference type="InterPro" id="IPR011050">
    <property type="entry name" value="Pectin_lyase_fold/virulence"/>
</dbReference>
<dbReference type="Gene3D" id="2.160.20.10">
    <property type="entry name" value="Single-stranded right-handed beta-helix, Pectin lyase-like"/>
    <property type="match status" value="1"/>
</dbReference>
<evidence type="ECO:0000313" key="2">
    <source>
        <dbReference type="Proteomes" id="UP000234456"/>
    </source>
</evidence>
<proteinExistence type="predicted"/>
<dbReference type="EMBL" id="PKQE01000001">
    <property type="protein sequence ID" value="PLC44571.1"/>
    <property type="molecule type" value="Genomic_DNA"/>
</dbReference>
<dbReference type="RefSeq" id="WP_102064982.1">
    <property type="nucleotide sequence ID" value="NZ_PKQE01000001.1"/>
</dbReference>
<protein>
    <submittedName>
        <fullName evidence="1">Uncharacterized protein</fullName>
    </submittedName>
</protein>
<name>A0A2N4TY01_RALPI</name>